<organism evidence="8 9">
    <name type="scientific">Paenibacillus plantiphilus</name>
    <dbReference type="NCBI Taxonomy" id="2905650"/>
    <lineage>
        <taxon>Bacteria</taxon>
        <taxon>Bacillati</taxon>
        <taxon>Bacillota</taxon>
        <taxon>Bacilli</taxon>
        <taxon>Bacillales</taxon>
        <taxon>Paenibacillaceae</taxon>
        <taxon>Paenibacillus</taxon>
    </lineage>
</organism>
<sequence>MIMNEKIKASEVLLTGLNGEKMGIVSRDEALALARELKVDLVCTSLMSSPPPCKLIGRGTAKQEAQNEKRAERKKEQPLKVKEIRLTPHIEEHDYDTKHRQAEKLLTSGNAVQLVVKIQGKEGQRAKELLERMVKELASCGKKETGIQVSGKQAAVRVNPLD</sequence>
<comment type="similarity">
    <text evidence="1">Belongs to the IF-3 family.</text>
</comment>
<dbReference type="PANTHER" id="PTHR10938">
    <property type="entry name" value="TRANSLATION INITIATION FACTOR IF-3"/>
    <property type="match status" value="1"/>
</dbReference>
<name>A0ABM9CNW6_9BACL</name>
<dbReference type="Gene3D" id="3.30.110.10">
    <property type="entry name" value="Translation initiation factor 3 (IF-3), C-terminal domain"/>
    <property type="match status" value="1"/>
</dbReference>
<evidence type="ECO:0000313" key="9">
    <source>
        <dbReference type="Proteomes" id="UP000838686"/>
    </source>
</evidence>
<dbReference type="SUPFAM" id="SSF55200">
    <property type="entry name" value="Translation initiation factor IF3, C-terminal domain"/>
    <property type="match status" value="1"/>
</dbReference>
<feature type="domain" description="Translation initiation factor 3 C-terminal" evidence="6">
    <location>
        <begin position="80"/>
        <end position="160"/>
    </location>
</feature>
<evidence type="ECO:0000259" key="6">
    <source>
        <dbReference type="Pfam" id="PF00707"/>
    </source>
</evidence>
<keyword evidence="9" id="KW-1185">Reference proteome</keyword>
<dbReference type="EMBL" id="CAKMMF010000029">
    <property type="protein sequence ID" value="CAH1218132.1"/>
    <property type="molecule type" value="Genomic_DNA"/>
</dbReference>
<dbReference type="InterPro" id="IPR036788">
    <property type="entry name" value="T_IF-3_C_sf"/>
</dbReference>
<dbReference type="Gene3D" id="3.10.20.80">
    <property type="entry name" value="Translation initiation factor 3 (IF-3), N-terminal domain"/>
    <property type="match status" value="1"/>
</dbReference>
<dbReference type="Proteomes" id="UP000838686">
    <property type="component" value="Unassembled WGS sequence"/>
</dbReference>
<proteinExistence type="inferred from homology"/>
<dbReference type="InterPro" id="IPR036787">
    <property type="entry name" value="T_IF-3_N_sf"/>
</dbReference>
<evidence type="ECO:0000256" key="3">
    <source>
        <dbReference type="ARBA" id="ARBA00022917"/>
    </source>
</evidence>
<dbReference type="NCBIfam" id="TIGR00168">
    <property type="entry name" value="infC"/>
    <property type="match status" value="1"/>
</dbReference>
<dbReference type="InterPro" id="IPR019814">
    <property type="entry name" value="Translation_initiation_fac_3_N"/>
</dbReference>
<accession>A0ABM9CNW6</accession>
<dbReference type="InterPro" id="IPR001288">
    <property type="entry name" value="Translation_initiation_fac_3"/>
</dbReference>
<feature type="domain" description="Translation initiation factor 3 N-terminal" evidence="7">
    <location>
        <begin position="3"/>
        <end position="70"/>
    </location>
</feature>
<evidence type="ECO:0000256" key="4">
    <source>
        <dbReference type="NCBIfam" id="TIGR00168"/>
    </source>
</evidence>
<dbReference type="Pfam" id="PF05198">
    <property type="entry name" value="IF3_N"/>
    <property type="match status" value="1"/>
</dbReference>
<dbReference type="PANTHER" id="PTHR10938:SF0">
    <property type="entry name" value="TRANSLATION INITIATION FACTOR IF-3, MITOCHONDRIAL"/>
    <property type="match status" value="1"/>
</dbReference>
<dbReference type="Pfam" id="PF00707">
    <property type="entry name" value="IF3_C"/>
    <property type="match status" value="1"/>
</dbReference>
<dbReference type="GO" id="GO:0003743">
    <property type="term" value="F:translation initiation factor activity"/>
    <property type="evidence" value="ECO:0007669"/>
    <property type="project" value="UniProtKB-KW"/>
</dbReference>
<evidence type="ECO:0000256" key="5">
    <source>
        <dbReference type="SAM" id="MobiDB-lite"/>
    </source>
</evidence>
<evidence type="ECO:0000313" key="8">
    <source>
        <dbReference type="EMBL" id="CAH1218132.1"/>
    </source>
</evidence>
<keyword evidence="3" id="KW-0648">Protein biosynthesis</keyword>
<comment type="caution">
    <text evidence="8">The sequence shown here is derived from an EMBL/GenBank/DDBJ whole genome shotgun (WGS) entry which is preliminary data.</text>
</comment>
<dbReference type="InterPro" id="IPR019815">
    <property type="entry name" value="Translation_initiation_fac_3_C"/>
</dbReference>
<gene>
    <name evidence="8" type="primary">infC_2</name>
    <name evidence="8" type="ORF">PAECIP111893_04365</name>
</gene>
<keyword evidence="2 8" id="KW-0396">Initiation factor</keyword>
<reference evidence="8" key="1">
    <citation type="submission" date="2022-01" db="EMBL/GenBank/DDBJ databases">
        <authorList>
            <person name="Criscuolo A."/>
        </authorList>
    </citation>
    <scope>NUCLEOTIDE SEQUENCE</scope>
    <source>
        <strain evidence="8">CIP111893</strain>
    </source>
</reference>
<feature type="compositionally biased region" description="Basic and acidic residues" evidence="5">
    <location>
        <begin position="65"/>
        <end position="79"/>
    </location>
</feature>
<evidence type="ECO:0000259" key="7">
    <source>
        <dbReference type="Pfam" id="PF05198"/>
    </source>
</evidence>
<evidence type="ECO:0000256" key="2">
    <source>
        <dbReference type="ARBA" id="ARBA00022540"/>
    </source>
</evidence>
<protein>
    <recommendedName>
        <fullName evidence="4">Translation initiation factor IF-3</fullName>
    </recommendedName>
</protein>
<dbReference type="SUPFAM" id="SSF54364">
    <property type="entry name" value="Translation initiation factor IF3, N-terminal domain"/>
    <property type="match status" value="1"/>
</dbReference>
<feature type="region of interest" description="Disordered" evidence="5">
    <location>
        <begin position="54"/>
        <end position="79"/>
    </location>
</feature>
<dbReference type="RefSeq" id="WP_236344791.1">
    <property type="nucleotide sequence ID" value="NZ_CAKMMF010000029.1"/>
</dbReference>
<evidence type="ECO:0000256" key="1">
    <source>
        <dbReference type="ARBA" id="ARBA00005439"/>
    </source>
</evidence>